<dbReference type="Gene3D" id="3.30.1330.30">
    <property type="match status" value="1"/>
</dbReference>
<evidence type="ECO:0000313" key="5">
    <source>
        <dbReference type="EMBL" id="APU13099.1"/>
    </source>
</evidence>
<dbReference type="PANTHER" id="PTHR43191:SF2">
    <property type="entry name" value="RRNA METHYLTRANSFERASE 3, MITOCHONDRIAL"/>
    <property type="match status" value="1"/>
</dbReference>
<dbReference type="SUPFAM" id="SSF75217">
    <property type="entry name" value="alpha/beta knot"/>
    <property type="match status" value="1"/>
</dbReference>
<dbReference type="CDD" id="cd18095">
    <property type="entry name" value="SpoU-like_rRNA-MTase"/>
    <property type="match status" value="1"/>
</dbReference>
<organism evidence="5 6">
    <name type="scientific">Actinoalloteichus fjordicus</name>
    <dbReference type="NCBI Taxonomy" id="1612552"/>
    <lineage>
        <taxon>Bacteria</taxon>
        <taxon>Bacillati</taxon>
        <taxon>Actinomycetota</taxon>
        <taxon>Actinomycetes</taxon>
        <taxon>Pseudonocardiales</taxon>
        <taxon>Pseudonocardiaceae</taxon>
        <taxon>Actinoalloteichus</taxon>
    </lineage>
</organism>
<evidence type="ECO:0000256" key="3">
    <source>
        <dbReference type="ARBA" id="ARBA00022679"/>
    </source>
</evidence>
<dbReference type="SUPFAM" id="SSF55315">
    <property type="entry name" value="L30e-like"/>
    <property type="match status" value="1"/>
</dbReference>
<dbReference type="GO" id="GO:0005737">
    <property type="term" value="C:cytoplasm"/>
    <property type="evidence" value="ECO:0007669"/>
    <property type="project" value="UniProtKB-ARBA"/>
</dbReference>
<name>A0AAC9PQG6_9PSEU</name>
<dbReference type="GO" id="GO:0006396">
    <property type="term" value="P:RNA processing"/>
    <property type="evidence" value="ECO:0007669"/>
    <property type="project" value="InterPro"/>
</dbReference>
<evidence type="ECO:0000256" key="2">
    <source>
        <dbReference type="ARBA" id="ARBA00022603"/>
    </source>
</evidence>
<accession>A0AAC9PQG6</accession>
<keyword evidence="2 5" id="KW-0489">Methyltransferase</keyword>
<reference evidence="6" key="1">
    <citation type="submission" date="2016-06" db="EMBL/GenBank/DDBJ databases">
        <title>Complete genome sequence of Actinoalloteichus fjordicus DSM 46855 (=ADI127-17), type strain of the new species Actinoalloteichus fjordicus.</title>
        <authorList>
            <person name="Ruckert C."/>
            <person name="Nouioui I."/>
            <person name="Willmese J."/>
            <person name="van Wezel G."/>
            <person name="Klenk H.-P."/>
            <person name="Kalinowski J."/>
            <person name="Zotchev S.B."/>
        </authorList>
    </citation>
    <scope>NUCLEOTIDE SEQUENCE [LARGE SCALE GENOMIC DNA]</scope>
    <source>
        <strain evidence="6">ADI127-7</strain>
    </source>
</reference>
<dbReference type="InterPro" id="IPR053888">
    <property type="entry name" value="MRM3-like_sub_bind"/>
</dbReference>
<dbReference type="KEGG" id="acad:UA74_05115"/>
<dbReference type="InterPro" id="IPR029028">
    <property type="entry name" value="Alpha/beta_knot_MTases"/>
</dbReference>
<keyword evidence="3" id="KW-0808">Transferase</keyword>
<dbReference type="EMBL" id="CP016076">
    <property type="protein sequence ID" value="APU13099.1"/>
    <property type="molecule type" value="Genomic_DNA"/>
</dbReference>
<dbReference type="GO" id="GO:0003723">
    <property type="term" value="F:RNA binding"/>
    <property type="evidence" value="ECO:0007669"/>
    <property type="project" value="InterPro"/>
</dbReference>
<evidence type="ECO:0000256" key="1">
    <source>
        <dbReference type="ARBA" id="ARBA00007228"/>
    </source>
</evidence>
<comment type="similarity">
    <text evidence="1">Belongs to the class IV-like SAM-binding methyltransferase superfamily. RNA methyltransferase TrmH family.</text>
</comment>
<dbReference type="InterPro" id="IPR051259">
    <property type="entry name" value="rRNA_Methyltransferase"/>
</dbReference>
<dbReference type="Pfam" id="PF22435">
    <property type="entry name" value="MRM3-like_sub_bind"/>
    <property type="match status" value="1"/>
</dbReference>
<dbReference type="GO" id="GO:0008173">
    <property type="term" value="F:RNA methyltransferase activity"/>
    <property type="evidence" value="ECO:0007669"/>
    <property type="project" value="InterPro"/>
</dbReference>
<dbReference type="InterPro" id="IPR001537">
    <property type="entry name" value="SpoU_MeTrfase"/>
</dbReference>
<dbReference type="AlphaFoldDB" id="A0AAC9PQG6"/>
<keyword evidence="6" id="KW-1185">Reference proteome</keyword>
<sequence length="277" mass="29600">MARNGPEMTEIISSASNQLVKRVRALGDRRRRQREGAFVVEGIQPVWRAVAAGWPIETLLVAPDLLRESAASAMVAEQEARGVRVARLSKELFQRLSDRDSPPGLAAIVRGRTSELKTLEVTPGAVFAVLHEVGNPGNLGTIIRTVDAVGGAGVILVGDCTDPFAPAAVKASMGSLFAVDVAHVRTADGFFDWVREHGVQVVTTSGRADDEHWSTEYRTPIAILLGSEGDGLPEDLIDRGDHCVRIPMVGTAESLNLAVAAGVLLYEARRHLVGSAE</sequence>
<dbReference type="Pfam" id="PF00588">
    <property type="entry name" value="SpoU_methylase"/>
    <property type="match status" value="1"/>
</dbReference>
<dbReference type="InterPro" id="IPR029064">
    <property type="entry name" value="Ribosomal_eL30-like_sf"/>
</dbReference>
<dbReference type="InterPro" id="IPR013123">
    <property type="entry name" value="SpoU_subst-bd"/>
</dbReference>
<proteinExistence type="inferred from homology"/>
<evidence type="ECO:0000259" key="4">
    <source>
        <dbReference type="SMART" id="SM00967"/>
    </source>
</evidence>
<evidence type="ECO:0000313" key="6">
    <source>
        <dbReference type="Proteomes" id="UP000185511"/>
    </source>
</evidence>
<dbReference type="GO" id="GO:0032259">
    <property type="term" value="P:methylation"/>
    <property type="evidence" value="ECO:0007669"/>
    <property type="project" value="UniProtKB-KW"/>
</dbReference>
<protein>
    <submittedName>
        <fullName evidence="5">rRNA methylase</fullName>
    </submittedName>
</protein>
<dbReference type="InterPro" id="IPR029026">
    <property type="entry name" value="tRNA_m1G_MTases_N"/>
</dbReference>
<feature type="domain" description="RNA 2-O ribose methyltransferase substrate binding" evidence="4">
    <location>
        <begin position="39"/>
        <end position="115"/>
    </location>
</feature>
<dbReference type="PANTHER" id="PTHR43191">
    <property type="entry name" value="RRNA METHYLTRANSFERASE 3"/>
    <property type="match status" value="1"/>
</dbReference>
<dbReference type="SMART" id="SM00967">
    <property type="entry name" value="SpoU_sub_bind"/>
    <property type="match status" value="1"/>
</dbReference>
<dbReference type="Gene3D" id="3.40.1280.10">
    <property type="match status" value="1"/>
</dbReference>
<gene>
    <name evidence="5" type="ORF">UA74_05115</name>
</gene>
<dbReference type="Proteomes" id="UP000185511">
    <property type="component" value="Chromosome"/>
</dbReference>